<comment type="subcellular location">
    <subcellularLocation>
        <location evidence="1">Nucleus</location>
    </subcellularLocation>
</comment>
<evidence type="ECO:0000256" key="6">
    <source>
        <dbReference type="ARBA" id="ARBA00023242"/>
    </source>
</evidence>
<dbReference type="PANTHER" id="PTHR13384:SF19">
    <property type="entry name" value="G PATCH DOMAIN-CONTAINING PROTEIN 1"/>
    <property type="match status" value="1"/>
</dbReference>
<dbReference type="GO" id="GO:0003723">
    <property type="term" value="F:RNA binding"/>
    <property type="evidence" value="ECO:0007669"/>
    <property type="project" value="UniProtKB-KW"/>
</dbReference>
<dbReference type="SMART" id="SM00648">
    <property type="entry name" value="SWAP"/>
    <property type="match status" value="1"/>
</dbReference>
<dbReference type="GO" id="GO:0005634">
    <property type="term" value="C:nucleus"/>
    <property type="evidence" value="ECO:0007669"/>
    <property type="project" value="UniProtKB-SubCell"/>
</dbReference>
<protein>
    <recommendedName>
        <fullName evidence="8">SURP motif domain-containing protein</fullName>
    </recommendedName>
</protein>
<accession>A0ABC8QR39</accession>
<dbReference type="Pfam" id="PF01805">
    <property type="entry name" value="Surp"/>
    <property type="match status" value="1"/>
</dbReference>
<sequence>MRRTFDALASKLAAPPHEIQADISLSEYSLHTHQALASQFSISFYLSNNADSVWFEFRDNHPAFYSRNGTRFDPPAIPKTFLPHHKFPASLEIENYFASAPPPEVPPPDDSNLKVLIEGVATLVARCGKLFEDLSKEKNQSNPLFSFLTGGNGHDYYTMKLWEERRKHKDQTKQKLDGKMSPRVQKMTAESRGKILAEKPLERTTRDTSSPVTSADTVNLQFNLSDTFTKPETLTAPIEVAKPFRDDPAKQQRFEQFLKEKYHGGLRSRDSGGAGSMSEAARARERLEFEAAAEAVEKGQWRNEKNNPHQQLLELSSTSGLQFTSGGLEQVKVSQPEDSVMRKMNPKREEFQWRPSPILCKRFDIIDPYMGKPPPVPRVRSKMDSLIFMSDSAKAARTEGAATINMDPLTVLQSGSEKNSEEVMDREIDIQVEVENVERPVDLYKAIFSDDSDDEEDNASLNLVVDPQKKTEAANTTLSRLIAGDFLESLGKELGLEVPSDLPHSKKEASPPFPQKEVVNANKRDNNTIPEENKLSVPNAGQGRPYHSETAQAVGSHKQEFLDGNPPESGGKITKIGSSENNRSVKNNLEAAQRDTMAKSPLGQNRNWSCGSSEDERSRKRSRHRRHRSSNSSSDTTDLSDDYRDRHHSRSKGRKKGSYREKSSSRKHSKHHKHRSRNSPSISHHGSEKGHGEDKREKRKWKD</sequence>
<evidence type="ECO:0000313" key="9">
    <source>
        <dbReference type="EMBL" id="CAK9133815.1"/>
    </source>
</evidence>
<comment type="caution">
    <text evidence="9">The sequence shown here is derived from an EMBL/GenBank/DDBJ whole genome shotgun (WGS) entry which is preliminary data.</text>
</comment>
<feature type="compositionally biased region" description="Basic and acidic residues" evidence="7">
    <location>
        <begin position="167"/>
        <end position="180"/>
    </location>
</feature>
<evidence type="ECO:0000256" key="5">
    <source>
        <dbReference type="ARBA" id="ARBA00023158"/>
    </source>
</evidence>
<feature type="compositionally biased region" description="Basic and acidic residues" evidence="7">
    <location>
        <begin position="522"/>
        <end position="534"/>
    </location>
</feature>
<evidence type="ECO:0000256" key="1">
    <source>
        <dbReference type="ARBA" id="ARBA00004123"/>
    </source>
</evidence>
<keyword evidence="5" id="KW-0943">RNA-mediated gene silencing</keyword>
<organism evidence="9 10">
    <name type="scientific">Ilex paraguariensis</name>
    <name type="common">yerba mate</name>
    <dbReference type="NCBI Taxonomy" id="185542"/>
    <lineage>
        <taxon>Eukaryota</taxon>
        <taxon>Viridiplantae</taxon>
        <taxon>Streptophyta</taxon>
        <taxon>Embryophyta</taxon>
        <taxon>Tracheophyta</taxon>
        <taxon>Spermatophyta</taxon>
        <taxon>Magnoliopsida</taxon>
        <taxon>eudicotyledons</taxon>
        <taxon>Gunneridae</taxon>
        <taxon>Pentapetalae</taxon>
        <taxon>asterids</taxon>
        <taxon>campanulids</taxon>
        <taxon>Aquifoliales</taxon>
        <taxon>Aquifoliaceae</taxon>
        <taxon>Ilex</taxon>
    </lineage>
</organism>
<dbReference type="EMBL" id="CAUOFW020000203">
    <property type="protein sequence ID" value="CAK9133815.1"/>
    <property type="molecule type" value="Genomic_DNA"/>
</dbReference>
<proteinExistence type="predicted"/>
<dbReference type="Gene3D" id="1.10.10.790">
    <property type="entry name" value="Surp module"/>
    <property type="match status" value="1"/>
</dbReference>
<dbReference type="PROSITE" id="PS50128">
    <property type="entry name" value="SURP"/>
    <property type="match status" value="1"/>
</dbReference>
<keyword evidence="3" id="KW-0507">mRNA processing</keyword>
<evidence type="ECO:0000259" key="8">
    <source>
        <dbReference type="PROSITE" id="PS50128"/>
    </source>
</evidence>
<feature type="region of interest" description="Disordered" evidence="7">
    <location>
        <begin position="498"/>
        <end position="703"/>
    </location>
</feature>
<dbReference type="GO" id="GO:0031047">
    <property type="term" value="P:regulatory ncRNA-mediated gene silencing"/>
    <property type="evidence" value="ECO:0007669"/>
    <property type="project" value="UniProtKB-KW"/>
</dbReference>
<dbReference type="InterPro" id="IPR000061">
    <property type="entry name" value="Surp"/>
</dbReference>
<dbReference type="PANTHER" id="PTHR13384">
    <property type="entry name" value="G PATCH DOMAIN-CONTAINING PROTEIN 1"/>
    <property type="match status" value="1"/>
</dbReference>
<dbReference type="AlphaFoldDB" id="A0ABC8QR39"/>
<dbReference type="InterPro" id="IPR035967">
    <property type="entry name" value="SWAP/Surp_sf"/>
</dbReference>
<keyword evidence="4" id="KW-0694">RNA-binding</keyword>
<evidence type="ECO:0000256" key="4">
    <source>
        <dbReference type="ARBA" id="ARBA00022884"/>
    </source>
</evidence>
<feature type="region of interest" description="Disordered" evidence="7">
    <location>
        <begin position="167"/>
        <end position="189"/>
    </location>
</feature>
<dbReference type="SUPFAM" id="SSF109905">
    <property type="entry name" value="Surp module (SWAP domain)"/>
    <property type="match status" value="1"/>
</dbReference>
<keyword evidence="10" id="KW-1185">Reference proteome</keyword>
<feature type="compositionally biased region" description="Basic and acidic residues" evidence="7">
    <location>
        <begin position="685"/>
        <end position="696"/>
    </location>
</feature>
<feature type="compositionally biased region" description="Basic residues" evidence="7">
    <location>
        <begin position="646"/>
        <end position="657"/>
    </location>
</feature>
<dbReference type="Pfam" id="PF26093">
    <property type="entry name" value="HTH_TGH"/>
    <property type="match status" value="1"/>
</dbReference>
<evidence type="ECO:0000313" key="10">
    <source>
        <dbReference type="Proteomes" id="UP001642360"/>
    </source>
</evidence>
<feature type="compositionally biased region" description="Basic residues" evidence="7">
    <location>
        <begin position="665"/>
        <end position="677"/>
    </location>
</feature>
<feature type="compositionally biased region" description="Polar residues" evidence="7">
    <location>
        <begin position="576"/>
        <end position="587"/>
    </location>
</feature>
<keyword evidence="6" id="KW-0539">Nucleus</keyword>
<evidence type="ECO:0000256" key="2">
    <source>
        <dbReference type="ARBA" id="ARBA00022604"/>
    </source>
</evidence>
<dbReference type="GO" id="GO:0006397">
    <property type="term" value="P:mRNA processing"/>
    <property type="evidence" value="ECO:0007669"/>
    <property type="project" value="UniProtKB-KW"/>
</dbReference>
<dbReference type="Proteomes" id="UP001642360">
    <property type="component" value="Unassembled WGS sequence"/>
</dbReference>
<evidence type="ECO:0000256" key="3">
    <source>
        <dbReference type="ARBA" id="ARBA00022664"/>
    </source>
</evidence>
<keyword evidence="2" id="KW-0341">Growth regulation</keyword>
<feature type="domain" description="SURP motif" evidence="8">
    <location>
        <begin position="116"/>
        <end position="158"/>
    </location>
</feature>
<name>A0ABC8QR39_9AQUA</name>
<evidence type="ECO:0000256" key="7">
    <source>
        <dbReference type="SAM" id="MobiDB-lite"/>
    </source>
</evidence>
<gene>
    <name evidence="9" type="ORF">ILEXP_LOCUS739</name>
</gene>
<feature type="compositionally biased region" description="Polar residues" evidence="7">
    <location>
        <begin position="602"/>
        <end position="611"/>
    </location>
</feature>
<feature type="compositionally biased region" description="Basic residues" evidence="7">
    <location>
        <begin position="619"/>
        <end position="629"/>
    </location>
</feature>
<dbReference type="FunFam" id="1.10.10.790:FF:000012">
    <property type="entry name" value="G patch domain-containing protein TGH"/>
    <property type="match status" value="1"/>
</dbReference>
<reference evidence="9 10" key="1">
    <citation type="submission" date="2024-02" db="EMBL/GenBank/DDBJ databases">
        <authorList>
            <person name="Vignale AGUSTIN F."/>
            <person name="Sosa J E."/>
            <person name="Modenutti C."/>
        </authorList>
    </citation>
    <scope>NUCLEOTIDE SEQUENCE [LARGE SCALE GENOMIC DNA]</scope>
</reference>